<evidence type="ECO:0000256" key="2">
    <source>
        <dbReference type="ARBA" id="ARBA00005594"/>
    </source>
</evidence>
<name>R0H1U4_9BRAS</name>
<dbReference type="PANTHER" id="PTHR10890">
    <property type="entry name" value="CYSTEINYL-TRNA SYNTHETASE"/>
    <property type="match status" value="1"/>
</dbReference>
<dbReference type="AlphaFoldDB" id="R0H1U4"/>
<dbReference type="InterPro" id="IPR032678">
    <property type="entry name" value="tRNA-synt_1_cat_dom"/>
</dbReference>
<dbReference type="EMBL" id="KB870811">
    <property type="protein sequence ID" value="EOA18610.1"/>
    <property type="molecule type" value="Genomic_DNA"/>
</dbReference>
<dbReference type="Gene3D" id="3.40.50.620">
    <property type="entry name" value="HUPs"/>
    <property type="match status" value="1"/>
</dbReference>
<feature type="domain" description="tRNA synthetases class I catalytic" evidence="12">
    <location>
        <begin position="40"/>
        <end position="335"/>
    </location>
</feature>
<evidence type="ECO:0000313" key="13">
    <source>
        <dbReference type="EMBL" id="EOA18610.1"/>
    </source>
</evidence>
<comment type="similarity">
    <text evidence="2">Belongs to the class-I aminoacyl-tRNA synthetase family.</text>
</comment>
<dbReference type="STRING" id="81985.R0H1U4"/>
<reference evidence="14" key="1">
    <citation type="journal article" date="2013" name="Nat. Genet.">
        <title>The Capsella rubella genome and the genomic consequences of rapid mating system evolution.</title>
        <authorList>
            <person name="Slotte T."/>
            <person name="Hazzouri K.M."/>
            <person name="Agren J.A."/>
            <person name="Koenig D."/>
            <person name="Maumus F."/>
            <person name="Guo Y.L."/>
            <person name="Steige K."/>
            <person name="Platts A.E."/>
            <person name="Escobar J.S."/>
            <person name="Newman L.K."/>
            <person name="Wang W."/>
            <person name="Mandakova T."/>
            <person name="Vello E."/>
            <person name="Smith L.M."/>
            <person name="Henz S.R."/>
            <person name="Steffen J."/>
            <person name="Takuno S."/>
            <person name="Brandvain Y."/>
            <person name="Coop G."/>
            <person name="Andolfatto P."/>
            <person name="Hu T.T."/>
            <person name="Blanchette M."/>
            <person name="Clark R.M."/>
            <person name="Quesneville H."/>
            <person name="Nordborg M."/>
            <person name="Gaut B.S."/>
            <person name="Lysak M.A."/>
            <person name="Jenkins J."/>
            <person name="Grimwood J."/>
            <person name="Chapman J."/>
            <person name="Prochnik S."/>
            <person name="Shu S."/>
            <person name="Rokhsar D."/>
            <person name="Schmutz J."/>
            <person name="Weigel D."/>
            <person name="Wright S.I."/>
        </authorList>
    </citation>
    <scope>NUCLEOTIDE SEQUENCE [LARGE SCALE GENOMIC DNA]</scope>
    <source>
        <strain evidence="14">cv. Monte Gargano</strain>
    </source>
</reference>
<dbReference type="GO" id="GO:0005524">
    <property type="term" value="F:ATP binding"/>
    <property type="evidence" value="ECO:0007669"/>
    <property type="project" value="UniProtKB-KW"/>
</dbReference>
<dbReference type="GO" id="GO:0005737">
    <property type="term" value="C:cytoplasm"/>
    <property type="evidence" value="ECO:0007669"/>
    <property type="project" value="TreeGrafter"/>
</dbReference>
<dbReference type="KEGG" id="crb:17878260"/>
<evidence type="ECO:0000256" key="9">
    <source>
        <dbReference type="ARBA" id="ARBA00022917"/>
    </source>
</evidence>
<protein>
    <recommendedName>
        <fullName evidence="3">cysteine--tRNA ligase</fullName>
        <ecNumber evidence="3">6.1.1.16</ecNumber>
    </recommendedName>
    <alternativeName>
        <fullName evidence="11">Cysteinyl-tRNA synthetase</fullName>
    </alternativeName>
</protein>
<dbReference type="CDD" id="cd00672">
    <property type="entry name" value="CysRS_core"/>
    <property type="match status" value="1"/>
</dbReference>
<evidence type="ECO:0000256" key="7">
    <source>
        <dbReference type="ARBA" id="ARBA00022833"/>
    </source>
</evidence>
<gene>
    <name evidence="13" type="ORF">CARUB_v10007183mg</name>
</gene>
<dbReference type="EC" id="6.1.1.16" evidence="3"/>
<evidence type="ECO:0000256" key="6">
    <source>
        <dbReference type="ARBA" id="ARBA00022741"/>
    </source>
</evidence>
<evidence type="ECO:0000313" key="14">
    <source>
        <dbReference type="Proteomes" id="UP000029121"/>
    </source>
</evidence>
<dbReference type="HAMAP" id="MF_00041">
    <property type="entry name" value="Cys_tRNA_synth"/>
    <property type="match status" value="1"/>
</dbReference>
<keyword evidence="10" id="KW-0030">Aminoacyl-tRNA synthetase</keyword>
<dbReference type="GO" id="GO:0006423">
    <property type="term" value="P:cysteinyl-tRNA aminoacylation"/>
    <property type="evidence" value="ECO:0007669"/>
    <property type="project" value="InterPro"/>
</dbReference>
<evidence type="ECO:0000256" key="5">
    <source>
        <dbReference type="ARBA" id="ARBA00022723"/>
    </source>
</evidence>
<dbReference type="SUPFAM" id="SSF47323">
    <property type="entry name" value="Anticodon-binding domain of a subclass of class I aminoacyl-tRNA synthetases"/>
    <property type="match status" value="1"/>
</dbReference>
<keyword evidence="4" id="KW-0436">Ligase</keyword>
<evidence type="ECO:0000259" key="12">
    <source>
        <dbReference type="Pfam" id="PF01406"/>
    </source>
</evidence>
<dbReference type="GO" id="GO:0046872">
    <property type="term" value="F:metal ion binding"/>
    <property type="evidence" value="ECO:0007669"/>
    <property type="project" value="UniProtKB-KW"/>
</dbReference>
<dbReference type="OrthoDB" id="438179at2759"/>
<dbReference type="SUPFAM" id="SSF52374">
    <property type="entry name" value="Nucleotidylyl transferase"/>
    <property type="match status" value="1"/>
</dbReference>
<evidence type="ECO:0000256" key="8">
    <source>
        <dbReference type="ARBA" id="ARBA00022840"/>
    </source>
</evidence>
<evidence type="ECO:0000256" key="4">
    <source>
        <dbReference type="ARBA" id="ARBA00022598"/>
    </source>
</evidence>
<dbReference type="NCBIfam" id="TIGR00435">
    <property type="entry name" value="cysS"/>
    <property type="match status" value="1"/>
</dbReference>
<comment type="cofactor">
    <cofactor evidence="1">
        <name>Zn(2+)</name>
        <dbReference type="ChEBI" id="CHEBI:29105"/>
    </cofactor>
</comment>
<keyword evidence="8" id="KW-0067">ATP-binding</keyword>
<dbReference type="InterPro" id="IPR015803">
    <property type="entry name" value="Cys-tRNA-ligase"/>
</dbReference>
<dbReference type="eggNOG" id="KOG2007">
    <property type="taxonomic scope" value="Eukaryota"/>
</dbReference>
<evidence type="ECO:0000256" key="10">
    <source>
        <dbReference type="ARBA" id="ARBA00023146"/>
    </source>
</evidence>
<evidence type="ECO:0000256" key="1">
    <source>
        <dbReference type="ARBA" id="ARBA00001947"/>
    </source>
</evidence>
<keyword evidence="9" id="KW-0648">Protein biosynthesis</keyword>
<dbReference type="InterPro" id="IPR024909">
    <property type="entry name" value="Cys-tRNA/MSH_ligase"/>
</dbReference>
<dbReference type="GO" id="GO:0004817">
    <property type="term" value="F:cysteine-tRNA ligase activity"/>
    <property type="evidence" value="ECO:0007669"/>
    <property type="project" value="UniProtKB-EC"/>
</dbReference>
<dbReference type="InterPro" id="IPR009080">
    <property type="entry name" value="tRNAsynth_Ia_anticodon-bd"/>
</dbReference>
<dbReference type="PRINTS" id="PR00983">
    <property type="entry name" value="TRNASYNTHCYS"/>
</dbReference>
<dbReference type="InterPro" id="IPR014729">
    <property type="entry name" value="Rossmann-like_a/b/a_fold"/>
</dbReference>
<proteinExistence type="inferred from homology"/>
<dbReference type="Gene3D" id="1.20.120.1910">
    <property type="entry name" value="Cysteine-tRNA ligase, C-terminal anti-codon recognition domain"/>
    <property type="match status" value="1"/>
</dbReference>
<evidence type="ECO:0000256" key="3">
    <source>
        <dbReference type="ARBA" id="ARBA00012832"/>
    </source>
</evidence>
<keyword evidence="6" id="KW-0547">Nucleotide-binding</keyword>
<dbReference type="PANTHER" id="PTHR10890:SF26">
    <property type="entry name" value="CYSTEINE--TRNA LIGASE 1, CYTOPLASMIC-RELATED"/>
    <property type="match status" value="1"/>
</dbReference>
<organism evidence="13 14">
    <name type="scientific">Capsella rubella</name>
    <dbReference type="NCBI Taxonomy" id="81985"/>
    <lineage>
        <taxon>Eukaryota</taxon>
        <taxon>Viridiplantae</taxon>
        <taxon>Streptophyta</taxon>
        <taxon>Embryophyta</taxon>
        <taxon>Tracheophyta</taxon>
        <taxon>Spermatophyta</taxon>
        <taxon>Magnoliopsida</taxon>
        <taxon>eudicotyledons</taxon>
        <taxon>Gunneridae</taxon>
        <taxon>Pentapetalae</taxon>
        <taxon>rosids</taxon>
        <taxon>malvids</taxon>
        <taxon>Brassicales</taxon>
        <taxon>Brassicaceae</taxon>
        <taxon>Camelineae</taxon>
        <taxon>Capsella</taxon>
    </lineage>
</organism>
<dbReference type="FunFam" id="3.40.50.620:FF:000009">
    <property type="entry name" value="Cysteine--tRNA ligase"/>
    <property type="match status" value="1"/>
</dbReference>
<accession>R0H1U4</accession>
<sequence>MSSEMMEVVFDNSNMSSEMKVEKPELTLYNTMTQQKEVLKPINPGKIRMYVCGITAYDFSHIGHARAAVSFDVLYRYLKHLGYEVTYVRNFTDVDDKVINRAKECGENPLDLSSRFCDEYLVDMGALQCLLPTHQPRVSDHMEHIIKMIETIIAKDCGYEVCGDVFFSVDKSPNYGQLSGQLLDHTRAGERVAVDPRKRNPADFALWKAAKPDEPSWESPWGPGRPGWHIECSAMSSLYLSPRFDIHGGGADLKFPHHENEIAQTCAACDDSGVTYWLHNGHVTNNNVKMGKALDNFFTIREVTAKYHPLALRLFLMSAQYRSPLNYSVLQLETSSDALYYVYQTLEDLVEALSPYREAICEDGGKAEQTAEAKDIVRGVRSEFESKLSDDLNTAHVLAGAFQDAMKFINVSITKLKKMQKKQRMSLVVSLVEVEKAVREVLDVLGLLTTLSYADFLKEMKQKALARAKLGEEEVLQKIETRRVARMNKNFEQSDDIRKNLALQGISLMDIPGRATVWRPCLPCSSQPKSGAKQATPP</sequence>
<keyword evidence="14" id="KW-1185">Reference proteome</keyword>
<evidence type="ECO:0000256" key="11">
    <source>
        <dbReference type="ARBA" id="ARBA00031499"/>
    </source>
</evidence>
<dbReference type="Proteomes" id="UP000029121">
    <property type="component" value="Unassembled WGS sequence"/>
</dbReference>
<keyword evidence="5" id="KW-0479">Metal-binding</keyword>
<keyword evidence="7" id="KW-0862">Zinc</keyword>
<dbReference type="Pfam" id="PF01406">
    <property type="entry name" value="tRNA-synt_1e"/>
    <property type="match status" value="1"/>
</dbReference>